<feature type="non-terminal residue" evidence="1">
    <location>
        <position position="179"/>
    </location>
</feature>
<evidence type="ECO:0000313" key="1">
    <source>
        <dbReference type="EMBL" id="CAG8840262.1"/>
    </source>
</evidence>
<accession>A0ACA9SHR8</accession>
<dbReference type="Proteomes" id="UP000789920">
    <property type="component" value="Unassembled WGS sequence"/>
</dbReference>
<reference evidence="1" key="1">
    <citation type="submission" date="2021-06" db="EMBL/GenBank/DDBJ databases">
        <authorList>
            <person name="Kallberg Y."/>
            <person name="Tangrot J."/>
            <person name="Rosling A."/>
        </authorList>
    </citation>
    <scope>NUCLEOTIDE SEQUENCE</scope>
    <source>
        <strain evidence="1">MA461A</strain>
    </source>
</reference>
<sequence>RIIGSFDEFDVLNGTVFNNNSQKWKRNRQFVTKALMSKKYHLGFISNVQKLFKDFENQWDSGVILDFSTWMSCYKTQITVETVIGKRSYDAESIYTISKGATEYIAMFAFLFFTPRYICNIIMTLWFKSMKQNSIFFNGTIGNIIQELRDEIAKGSSISFNLLDLLLISNTHNDSEYIE</sequence>
<feature type="non-terminal residue" evidence="1">
    <location>
        <position position="1"/>
    </location>
</feature>
<proteinExistence type="predicted"/>
<evidence type="ECO:0000313" key="2">
    <source>
        <dbReference type="Proteomes" id="UP000789920"/>
    </source>
</evidence>
<gene>
    <name evidence="1" type="ORF">RPERSI_LOCUS31368</name>
</gene>
<keyword evidence="2" id="KW-1185">Reference proteome</keyword>
<name>A0ACA9SHR8_9GLOM</name>
<dbReference type="EMBL" id="CAJVQC010126227">
    <property type="protein sequence ID" value="CAG8840262.1"/>
    <property type="molecule type" value="Genomic_DNA"/>
</dbReference>
<organism evidence="1 2">
    <name type="scientific">Racocetra persica</name>
    <dbReference type="NCBI Taxonomy" id="160502"/>
    <lineage>
        <taxon>Eukaryota</taxon>
        <taxon>Fungi</taxon>
        <taxon>Fungi incertae sedis</taxon>
        <taxon>Mucoromycota</taxon>
        <taxon>Glomeromycotina</taxon>
        <taxon>Glomeromycetes</taxon>
        <taxon>Diversisporales</taxon>
        <taxon>Gigasporaceae</taxon>
        <taxon>Racocetra</taxon>
    </lineage>
</organism>
<protein>
    <submittedName>
        <fullName evidence="1">20561_t:CDS:1</fullName>
    </submittedName>
</protein>
<comment type="caution">
    <text evidence="1">The sequence shown here is derived from an EMBL/GenBank/DDBJ whole genome shotgun (WGS) entry which is preliminary data.</text>
</comment>